<keyword evidence="3" id="KW-1185">Reference proteome</keyword>
<dbReference type="EMBL" id="CAKOGL010000022">
    <property type="protein sequence ID" value="CAH2099819.1"/>
    <property type="molecule type" value="Genomic_DNA"/>
</dbReference>
<dbReference type="AlphaFoldDB" id="A0AAU9UQE2"/>
<feature type="region of interest" description="Disordered" evidence="1">
    <location>
        <begin position="1"/>
        <end position="35"/>
    </location>
</feature>
<dbReference type="Proteomes" id="UP001153954">
    <property type="component" value="Unassembled WGS sequence"/>
</dbReference>
<evidence type="ECO:0000313" key="2">
    <source>
        <dbReference type="EMBL" id="CAH2099819.1"/>
    </source>
</evidence>
<protein>
    <submittedName>
        <fullName evidence="2">Uncharacterized protein</fullName>
    </submittedName>
</protein>
<organism evidence="2 3">
    <name type="scientific">Euphydryas editha</name>
    <name type="common">Edith's checkerspot</name>
    <dbReference type="NCBI Taxonomy" id="104508"/>
    <lineage>
        <taxon>Eukaryota</taxon>
        <taxon>Metazoa</taxon>
        <taxon>Ecdysozoa</taxon>
        <taxon>Arthropoda</taxon>
        <taxon>Hexapoda</taxon>
        <taxon>Insecta</taxon>
        <taxon>Pterygota</taxon>
        <taxon>Neoptera</taxon>
        <taxon>Endopterygota</taxon>
        <taxon>Lepidoptera</taxon>
        <taxon>Glossata</taxon>
        <taxon>Ditrysia</taxon>
        <taxon>Papilionoidea</taxon>
        <taxon>Nymphalidae</taxon>
        <taxon>Nymphalinae</taxon>
        <taxon>Euphydryas</taxon>
    </lineage>
</organism>
<comment type="caution">
    <text evidence="2">The sequence shown here is derived from an EMBL/GenBank/DDBJ whole genome shotgun (WGS) entry which is preliminary data.</text>
</comment>
<reference evidence="2" key="1">
    <citation type="submission" date="2022-03" db="EMBL/GenBank/DDBJ databases">
        <authorList>
            <person name="Tunstrom K."/>
        </authorList>
    </citation>
    <scope>NUCLEOTIDE SEQUENCE</scope>
</reference>
<proteinExistence type="predicted"/>
<gene>
    <name evidence="2" type="ORF">EEDITHA_LOCUS14747</name>
</gene>
<sequence length="75" mass="7592">MSEMVALGPPRAAGRVREGSLFSAGGGRPRTTLRRAGSFRTWSGGVLTGLHNATLGSPSSTLRGGHAGTCLPANT</sequence>
<evidence type="ECO:0000256" key="1">
    <source>
        <dbReference type="SAM" id="MobiDB-lite"/>
    </source>
</evidence>
<evidence type="ECO:0000313" key="3">
    <source>
        <dbReference type="Proteomes" id="UP001153954"/>
    </source>
</evidence>
<accession>A0AAU9UQE2</accession>
<name>A0AAU9UQE2_EUPED</name>